<comment type="caution">
    <text evidence="1">The sequence shown here is derived from an EMBL/GenBank/DDBJ whole genome shotgun (WGS) entry which is preliminary data.</text>
</comment>
<gene>
    <name evidence="1" type="ORF">NDU88_006652</name>
</gene>
<dbReference type="Gene3D" id="3.30.250.20">
    <property type="entry name" value="L1 transposable element, C-terminal domain"/>
    <property type="match status" value="1"/>
</dbReference>
<dbReference type="AlphaFoldDB" id="A0AAV7WFA3"/>
<protein>
    <recommendedName>
        <fullName evidence="3">C2H2-type domain-containing protein</fullName>
    </recommendedName>
</protein>
<evidence type="ECO:0000313" key="2">
    <source>
        <dbReference type="Proteomes" id="UP001066276"/>
    </source>
</evidence>
<proteinExistence type="predicted"/>
<dbReference type="EMBL" id="JANPWB010000002">
    <property type="protein sequence ID" value="KAJ1211291.1"/>
    <property type="molecule type" value="Genomic_DNA"/>
</dbReference>
<name>A0AAV7WFA3_PLEWA</name>
<accession>A0AAV7WFA3</accession>
<dbReference type="Proteomes" id="UP001066276">
    <property type="component" value="Chromosome 1_2"/>
</dbReference>
<sequence>MVDGQYQGAWLSFFPDFTMVLQDAYRKFVEVKTKLRKLGLIYGMIYLSRLRVDENDKTHNCDSPADALYFCKKFGKNATPSQSDTPVHSLQVYQLQIAQICSGRIDFLLCSTCSTHYFTAMLLLGKHRVCHARPPDDAIFGDLVECLTIHDSGLEAFTTPEVHTAH</sequence>
<dbReference type="InterPro" id="IPR042566">
    <property type="entry name" value="L1_C"/>
</dbReference>
<reference evidence="1" key="1">
    <citation type="journal article" date="2022" name="bioRxiv">
        <title>Sequencing and chromosome-scale assembly of the giantPleurodeles waltlgenome.</title>
        <authorList>
            <person name="Brown T."/>
            <person name="Elewa A."/>
            <person name="Iarovenko S."/>
            <person name="Subramanian E."/>
            <person name="Araus A.J."/>
            <person name="Petzold A."/>
            <person name="Susuki M."/>
            <person name="Suzuki K.-i.T."/>
            <person name="Hayashi T."/>
            <person name="Toyoda A."/>
            <person name="Oliveira C."/>
            <person name="Osipova E."/>
            <person name="Leigh N.D."/>
            <person name="Simon A."/>
            <person name="Yun M.H."/>
        </authorList>
    </citation>
    <scope>NUCLEOTIDE SEQUENCE</scope>
    <source>
        <strain evidence="1">20211129_DDA</strain>
        <tissue evidence="1">Liver</tissue>
    </source>
</reference>
<organism evidence="1 2">
    <name type="scientific">Pleurodeles waltl</name>
    <name type="common">Iberian ribbed newt</name>
    <dbReference type="NCBI Taxonomy" id="8319"/>
    <lineage>
        <taxon>Eukaryota</taxon>
        <taxon>Metazoa</taxon>
        <taxon>Chordata</taxon>
        <taxon>Craniata</taxon>
        <taxon>Vertebrata</taxon>
        <taxon>Euteleostomi</taxon>
        <taxon>Amphibia</taxon>
        <taxon>Batrachia</taxon>
        <taxon>Caudata</taxon>
        <taxon>Salamandroidea</taxon>
        <taxon>Salamandridae</taxon>
        <taxon>Pleurodelinae</taxon>
        <taxon>Pleurodeles</taxon>
    </lineage>
</organism>
<evidence type="ECO:0008006" key="3">
    <source>
        <dbReference type="Google" id="ProtNLM"/>
    </source>
</evidence>
<keyword evidence="2" id="KW-1185">Reference proteome</keyword>
<evidence type="ECO:0000313" key="1">
    <source>
        <dbReference type="EMBL" id="KAJ1211291.1"/>
    </source>
</evidence>